<dbReference type="RefSeq" id="WP_110131249.1">
    <property type="nucleotide sequence ID" value="NZ_QHJQ01000006.1"/>
</dbReference>
<name>A0A317ZI51_9BACT</name>
<dbReference type="Pfam" id="PF11171">
    <property type="entry name" value="DUF2958"/>
    <property type="match status" value="1"/>
</dbReference>
<dbReference type="AlphaFoldDB" id="A0A317ZI51"/>
<organism evidence="1 2">
    <name type="scientific">Coraliomargarita sinensis</name>
    <dbReference type="NCBI Taxonomy" id="2174842"/>
    <lineage>
        <taxon>Bacteria</taxon>
        <taxon>Pseudomonadati</taxon>
        <taxon>Verrucomicrobiota</taxon>
        <taxon>Opitutia</taxon>
        <taxon>Puniceicoccales</taxon>
        <taxon>Coraliomargaritaceae</taxon>
        <taxon>Coraliomargarita</taxon>
    </lineage>
</organism>
<reference evidence="1 2" key="1">
    <citation type="submission" date="2018-05" db="EMBL/GenBank/DDBJ databases">
        <title>Coraliomargarita sinensis sp. nov., isolated from a marine solar saltern.</title>
        <authorList>
            <person name="Zhou L.Y."/>
        </authorList>
    </citation>
    <scope>NUCLEOTIDE SEQUENCE [LARGE SCALE GENOMIC DNA]</scope>
    <source>
        <strain evidence="1 2">WN38</strain>
    </source>
</reference>
<accession>A0A317ZI51</accession>
<dbReference type="InParanoid" id="A0A317ZI51"/>
<keyword evidence="2" id="KW-1185">Reference proteome</keyword>
<dbReference type="Proteomes" id="UP000247099">
    <property type="component" value="Unassembled WGS sequence"/>
</dbReference>
<protein>
    <recommendedName>
        <fullName evidence="3">DUF2958 domain-containing protein</fullName>
    </recommendedName>
</protein>
<dbReference type="InterPro" id="IPR021341">
    <property type="entry name" value="DUF2958"/>
</dbReference>
<evidence type="ECO:0000313" key="2">
    <source>
        <dbReference type="Proteomes" id="UP000247099"/>
    </source>
</evidence>
<sequence length="125" mass="14128">MKDKIPHLFTKKQYNRLLANGQKGLDIDHIPVILMTVPWHSASWLLTAILPDNKDILIGLCDLGNGYPEVGYVSIDELLQIEHPVGLKLERNKYFKATYPLSVYVKAARNLGRITISDVDLEPFA</sequence>
<gene>
    <name evidence="1" type="ORF">DDZ13_09645</name>
</gene>
<dbReference type="EMBL" id="QHJQ01000006">
    <property type="protein sequence ID" value="PXA03893.1"/>
    <property type="molecule type" value="Genomic_DNA"/>
</dbReference>
<evidence type="ECO:0000313" key="1">
    <source>
        <dbReference type="EMBL" id="PXA03893.1"/>
    </source>
</evidence>
<proteinExistence type="predicted"/>
<evidence type="ECO:0008006" key="3">
    <source>
        <dbReference type="Google" id="ProtNLM"/>
    </source>
</evidence>
<comment type="caution">
    <text evidence="1">The sequence shown here is derived from an EMBL/GenBank/DDBJ whole genome shotgun (WGS) entry which is preliminary data.</text>
</comment>
<dbReference type="OrthoDB" id="1070337at2"/>